<protein>
    <recommendedName>
        <fullName evidence="2">Type IX secretion system membrane protein PorP/SprF</fullName>
    </recommendedName>
</protein>
<feature type="non-terminal residue" evidence="1">
    <location>
        <position position="193"/>
    </location>
</feature>
<evidence type="ECO:0000313" key="1">
    <source>
        <dbReference type="EMBL" id="GAI86451.1"/>
    </source>
</evidence>
<evidence type="ECO:0008006" key="2">
    <source>
        <dbReference type="Google" id="ProtNLM"/>
    </source>
</evidence>
<sequence length="193" mass="21727">MGMAIGNSQQLPLYSQYMMNKFLLNPAIAGSDGYTSVNLTAREQWLGFSNAPRTHAISAQTRILKTSYISKSTSVRKKITRPSRSGRVGIGGYIFNDRNGIISRTGFQLTYAYHIDLTETTKGSRRLSFGLSANAFQFKLDDEGILPYDLDDEFLMNYDRVMFVPDANCGIYYNTKDYYAGFSAHNLFKSVLL</sequence>
<gene>
    <name evidence="1" type="ORF">S12H4_19885</name>
</gene>
<organism evidence="1">
    <name type="scientific">marine sediment metagenome</name>
    <dbReference type="NCBI Taxonomy" id="412755"/>
    <lineage>
        <taxon>unclassified sequences</taxon>
        <taxon>metagenomes</taxon>
        <taxon>ecological metagenomes</taxon>
    </lineage>
</organism>
<dbReference type="InterPro" id="IPR019861">
    <property type="entry name" value="PorP/SprF_Bacteroidetes"/>
</dbReference>
<dbReference type="AlphaFoldDB" id="X1T509"/>
<accession>X1T509</accession>
<dbReference type="NCBIfam" id="TIGR03519">
    <property type="entry name" value="T9SS_PorP_fam"/>
    <property type="match status" value="1"/>
</dbReference>
<comment type="caution">
    <text evidence="1">The sequence shown here is derived from an EMBL/GenBank/DDBJ whole genome shotgun (WGS) entry which is preliminary data.</text>
</comment>
<dbReference type="Pfam" id="PF11751">
    <property type="entry name" value="PorP_SprF"/>
    <property type="match status" value="1"/>
</dbReference>
<reference evidence="1" key="1">
    <citation type="journal article" date="2014" name="Front. Microbiol.">
        <title>High frequency of phylogenetically diverse reductive dehalogenase-homologous genes in deep subseafloor sedimentary metagenomes.</title>
        <authorList>
            <person name="Kawai M."/>
            <person name="Futagami T."/>
            <person name="Toyoda A."/>
            <person name="Takaki Y."/>
            <person name="Nishi S."/>
            <person name="Hori S."/>
            <person name="Arai W."/>
            <person name="Tsubouchi T."/>
            <person name="Morono Y."/>
            <person name="Uchiyama I."/>
            <person name="Ito T."/>
            <person name="Fujiyama A."/>
            <person name="Inagaki F."/>
            <person name="Takami H."/>
        </authorList>
    </citation>
    <scope>NUCLEOTIDE SEQUENCE</scope>
    <source>
        <strain evidence="1">Expedition CK06-06</strain>
    </source>
</reference>
<dbReference type="EMBL" id="BARW01010001">
    <property type="protein sequence ID" value="GAI86451.1"/>
    <property type="molecule type" value="Genomic_DNA"/>
</dbReference>
<name>X1T509_9ZZZZ</name>
<proteinExistence type="predicted"/>